<name>A0A917PF77_9DEIO</name>
<dbReference type="EMBL" id="BMOE01000005">
    <property type="protein sequence ID" value="GGJ74060.1"/>
    <property type="molecule type" value="Genomic_DNA"/>
</dbReference>
<dbReference type="AlphaFoldDB" id="A0A917PF77"/>
<organism evidence="3 4">
    <name type="scientific">Deinococcus aquiradiocola</name>
    <dbReference type="NCBI Taxonomy" id="393059"/>
    <lineage>
        <taxon>Bacteria</taxon>
        <taxon>Thermotogati</taxon>
        <taxon>Deinococcota</taxon>
        <taxon>Deinococci</taxon>
        <taxon>Deinococcales</taxon>
        <taxon>Deinococcaceae</taxon>
        <taxon>Deinococcus</taxon>
    </lineage>
</organism>
<dbReference type="InterPro" id="IPR018656">
    <property type="entry name" value="DUF2087"/>
</dbReference>
<dbReference type="RefSeq" id="WP_188962553.1">
    <property type="nucleotide sequence ID" value="NZ_BMOE01000005.1"/>
</dbReference>
<evidence type="ECO:0000313" key="4">
    <source>
        <dbReference type="Proteomes" id="UP000635726"/>
    </source>
</evidence>
<feature type="compositionally biased region" description="Polar residues" evidence="1">
    <location>
        <begin position="126"/>
        <end position="135"/>
    </location>
</feature>
<comment type="caution">
    <text evidence="3">The sequence shown here is derived from an EMBL/GenBank/DDBJ whole genome shotgun (WGS) entry which is preliminary data.</text>
</comment>
<reference evidence="3" key="1">
    <citation type="journal article" date="2014" name="Int. J. Syst. Evol. Microbiol.">
        <title>Complete genome sequence of Corynebacterium casei LMG S-19264T (=DSM 44701T), isolated from a smear-ripened cheese.</title>
        <authorList>
            <consortium name="US DOE Joint Genome Institute (JGI-PGF)"/>
            <person name="Walter F."/>
            <person name="Albersmeier A."/>
            <person name="Kalinowski J."/>
            <person name="Ruckert C."/>
        </authorList>
    </citation>
    <scope>NUCLEOTIDE SEQUENCE</scope>
    <source>
        <strain evidence="3">JCM 14371</strain>
    </source>
</reference>
<feature type="region of interest" description="Disordered" evidence="1">
    <location>
        <begin position="101"/>
        <end position="135"/>
    </location>
</feature>
<sequence>MNRPVKRRNTRNKKTLAPAKTLNGISAFQDEQGRVAIWPSARRRDAQVAVLEHLAAQFEGGRIYPQADVDAVLQRHVSLQDPQTLLDELVDSDYLRRDPQAGTYWRSIGRPTTTPELPEAPRSGRVTPQSGSGQD</sequence>
<gene>
    <name evidence="3" type="ORF">GCM10008939_17980</name>
</gene>
<evidence type="ECO:0000313" key="3">
    <source>
        <dbReference type="EMBL" id="GGJ74060.1"/>
    </source>
</evidence>
<evidence type="ECO:0000259" key="2">
    <source>
        <dbReference type="Pfam" id="PF09860"/>
    </source>
</evidence>
<protein>
    <recommendedName>
        <fullName evidence="2">DUF2087 domain-containing protein</fullName>
    </recommendedName>
</protein>
<evidence type="ECO:0000256" key="1">
    <source>
        <dbReference type="SAM" id="MobiDB-lite"/>
    </source>
</evidence>
<reference evidence="3" key="2">
    <citation type="submission" date="2020-09" db="EMBL/GenBank/DDBJ databases">
        <authorList>
            <person name="Sun Q."/>
            <person name="Ohkuma M."/>
        </authorList>
    </citation>
    <scope>NUCLEOTIDE SEQUENCE</scope>
    <source>
        <strain evidence="3">JCM 14371</strain>
    </source>
</reference>
<proteinExistence type="predicted"/>
<keyword evidence="4" id="KW-1185">Reference proteome</keyword>
<dbReference type="Pfam" id="PF09860">
    <property type="entry name" value="DUF2087"/>
    <property type="match status" value="1"/>
</dbReference>
<feature type="domain" description="DUF2087" evidence="2">
    <location>
        <begin position="36"/>
        <end position="106"/>
    </location>
</feature>
<accession>A0A917PF77</accession>
<dbReference type="Proteomes" id="UP000635726">
    <property type="component" value="Unassembled WGS sequence"/>
</dbReference>